<dbReference type="Proteomes" id="UP000276991">
    <property type="component" value="Unassembled WGS sequence"/>
</dbReference>
<evidence type="ECO:0000313" key="1">
    <source>
        <dbReference type="EMBL" id="VBB28396.1"/>
    </source>
</evidence>
<accession>A0A498SBX2</accession>
<protein>
    <submittedName>
        <fullName evidence="1">Uncharacterized protein</fullName>
    </submittedName>
</protein>
<reference evidence="1 2" key="1">
    <citation type="submission" date="2018-08" db="EMBL/GenBank/DDBJ databases">
        <authorList>
            <person name="Laetsch R D."/>
            <person name="Stevens L."/>
            <person name="Kumar S."/>
            <person name="Blaxter L. M."/>
        </authorList>
    </citation>
    <scope>NUCLEOTIDE SEQUENCE [LARGE SCALE GENOMIC DNA]</scope>
</reference>
<dbReference type="AlphaFoldDB" id="A0A498SBX2"/>
<keyword evidence="2" id="KW-1185">Reference proteome</keyword>
<evidence type="ECO:0000313" key="2">
    <source>
        <dbReference type="Proteomes" id="UP000276991"/>
    </source>
</evidence>
<gene>
    <name evidence="1" type="ORF">NAV_LOCUS3226</name>
</gene>
<name>A0A498SBX2_ACAVI</name>
<sequence length="344" mass="39083">MTQTPQHFKLLMYMKKPKPWRTMNDNDGNRMSCCEKARNVNRICRRLVINCAPTVLLNCCIPPVSRKKCHKRKAEPPFLIRNCINGHENWKSYAQKVQDWTQKMEQRKQNSPLSSSSIIDQSQISYYDNQLENVPFTTVSITAAALLRSFYTIWHIGRISKKSLKTSEETKTALKQLSVSPAVEKSLRVVPKGGLTAKVITDKSQLSKRALHTLSRWARITEDVVQDGYESGYDDDPVEIWNRAITLADLSCIGSELNDVTKTAADATSFSTSMRHTCDASVCMFGVSVIGWFHVERFGLVVQHSVEGIAVSPGDLNSSLIAQKWLSFRYQQQFETLRAKLVMW</sequence>
<dbReference type="OrthoDB" id="5871176at2759"/>
<organism evidence="1 2">
    <name type="scientific">Acanthocheilonema viteae</name>
    <name type="common">Filarial nematode worm</name>
    <name type="synonym">Dipetalonema viteae</name>
    <dbReference type="NCBI Taxonomy" id="6277"/>
    <lineage>
        <taxon>Eukaryota</taxon>
        <taxon>Metazoa</taxon>
        <taxon>Ecdysozoa</taxon>
        <taxon>Nematoda</taxon>
        <taxon>Chromadorea</taxon>
        <taxon>Rhabditida</taxon>
        <taxon>Spirurina</taxon>
        <taxon>Spiruromorpha</taxon>
        <taxon>Filarioidea</taxon>
        <taxon>Onchocercidae</taxon>
        <taxon>Acanthocheilonema</taxon>
    </lineage>
</organism>
<dbReference type="EMBL" id="UPTC01000396">
    <property type="protein sequence ID" value="VBB28396.1"/>
    <property type="molecule type" value="Genomic_DNA"/>
</dbReference>
<proteinExistence type="predicted"/>